<dbReference type="AlphaFoldDB" id="A0A7C5H9J9"/>
<accession>A0A7C5H9J9</accession>
<dbReference type="Gene3D" id="1.10.285.20">
    <property type="entry name" value="Uncharacterised protein PF01937, DUF89, domain 2"/>
    <property type="match status" value="1"/>
</dbReference>
<gene>
    <name evidence="2" type="ORF">ENL07_09420</name>
</gene>
<organism evidence="2">
    <name type="scientific">Chlorobaculum parvum</name>
    <dbReference type="NCBI Taxonomy" id="274539"/>
    <lineage>
        <taxon>Bacteria</taxon>
        <taxon>Pseudomonadati</taxon>
        <taxon>Chlorobiota</taxon>
        <taxon>Chlorobiia</taxon>
        <taxon>Chlorobiales</taxon>
        <taxon>Chlorobiaceae</taxon>
        <taxon>Chlorobaculum</taxon>
    </lineage>
</organism>
<name>A0A7C5H9J9_9CHLB</name>
<comment type="caution">
    <text evidence="2">The sequence shown here is derived from an EMBL/GenBank/DDBJ whole genome shotgun (WGS) entry which is preliminary data.</text>
</comment>
<dbReference type="InterPro" id="IPR002791">
    <property type="entry name" value="ARMT1-like_metal-bd"/>
</dbReference>
<feature type="domain" description="Damage-control phosphatase ARMT1-like metal-binding" evidence="1">
    <location>
        <begin position="10"/>
        <end position="292"/>
    </location>
</feature>
<dbReference type="SUPFAM" id="SSF111321">
    <property type="entry name" value="AF1104-like"/>
    <property type="match status" value="1"/>
</dbReference>
<dbReference type="Proteomes" id="UP000886058">
    <property type="component" value="Unassembled WGS sequence"/>
</dbReference>
<dbReference type="Pfam" id="PF01937">
    <property type="entry name" value="ARMT1-like_dom"/>
    <property type="match status" value="1"/>
</dbReference>
<evidence type="ECO:0000259" key="1">
    <source>
        <dbReference type="Pfam" id="PF01937"/>
    </source>
</evidence>
<dbReference type="PIRSF" id="PIRSF006593">
    <property type="entry name" value="UCP006593"/>
    <property type="match status" value="1"/>
</dbReference>
<protein>
    <submittedName>
        <fullName evidence="2">DUF89 family protein</fullName>
    </submittedName>
</protein>
<dbReference type="InterPro" id="IPR014444">
    <property type="entry name" value="PH1575-like"/>
</dbReference>
<dbReference type="Gene3D" id="3.40.50.10880">
    <property type="entry name" value="Uncharacterised protein PF01937, DUF89, domain 3"/>
    <property type="match status" value="1"/>
</dbReference>
<sequence>MNSKNRSIPVECYPCLFEQLLSLTKITGMEDGQGKALFEHSMRELLESRGEGLVPQHVIRSATDKAIALSGRDADFDPYREIKQRSNDVALAFADEFRARILDSTKPLEEAVRVAAAGNIIDFGAKRHGSLDVEHEVRTIGERTFGRFDFEAFLSHLQSARRLLYICDNAGEIVFDRLFIEEIMRHFPQLDVTCAVRERPVINDAVMADARYAGLDKVATVISSGSVYPGTLLEEVSDDFIRLFDEADLIISKGQGNFETLLDEADERFFFILRIKCDQMSKLSGIAKGELVLMQGGTHRRETAS</sequence>
<evidence type="ECO:0000313" key="2">
    <source>
        <dbReference type="EMBL" id="HHE32818.1"/>
    </source>
</evidence>
<dbReference type="EMBL" id="DRSQ01000203">
    <property type="protein sequence ID" value="HHE32818.1"/>
    <property type="molecule type" value="Genomic_DNA"/>
</dbReference>
<reference evidence="2" key="1">
    <citation type="journal article" date="2020" name="mSystems">
        <title>Genome- and Community-Level Interaction Insights into Carbon Utilization and Element Cycling Functions of Hydrothermarchaeota in Hydrothermal Sediment.</title>
        <authorList>
            <person name="Zhou Z."/>
            <person name="Liu Y."/>
            <person name="Xu W."/>
            <person name="Pan J."/>
            <person name="Luo Z.H."/>
            <person name="Li M."/>
        </authorList>
    </citation>
    <scope>NUCLEOTIDE SEQUENCE [LARGE SCALE GENOMIC DNA]</scope>
    <source>
        <strain evidence="2">HyVt-633</strain>
    </source>
</reference>
<dbReference type="InterPro" id="IPR036075">
    <property type="entry name" value="ARMT-1-like_metal-bd_sf"/>
</dbReference>
<proteinExistence type="predicted"/>